<dbReference type="EMBL" id="JAQIZT010000017">
    <property type="protein sequence ID" value="KAJ6960966.1"/>
    <property type="molecule type" value="Genomic_DNA"/>
</dbReference>
<keyword evidence="6" id="KW-0677">Repeat</keyword>
<keyword evidence="7" id="KW-1133">Transmembrane helix</keyword>
<evidence type="ECO:0000256" key="7">
    <source>
        <dbReference type="ARBA" id="ARBA00022989"/>
    </source>
</evidence>
<accession>A0AAD6LKE7</accession>
<dbReference type="InterPro" id="IPR032675">
    <property type="entry name" value="LRR_dom_sf"/>
</dbReference>
<dbReference type="SUPFAM" id="SSF52058">
    <property type="entry name" value="L domain-like"/>
    <property type="match status" value="1"/>
</dbReference>
<evidence type="ECO:0000256" key="1">
    <source>
        <dbReference type="ARBA" id="ARBA00004167"/>
    </source>
</evidence>
<dbReference type="AlphaFoldDB" id="A0AAD6LKE7"/>
<reference evidence="9" key="1">
    <citation type="journal article" date="2023" name="Mol. Ecol. Resour.">
        <title>Chromosome-level genome assembly of a triploid poplar Populus alba 'Berolinensis'.</title>
        <authorList>
            <person name="Chen S."/>
            <person name="Yu Y."/>
            <person name="Wang X."/>
            <person name="Wang S."/>
            <person name="Zhang T."/>
            <person name="Zhou Y."/>
            <person name="He R."/>
            <person name="Meng N."/>
            <person name="Wang Y."/>
            <person name="Liu W."/>
            <person name="Liu Z."/>
            <person name="Liu J."/>
            <person name="Guo Q."/>
            <person name="Huang H."/>
            <person name="Sederoff R.R."/>
            <person name="Wang G."/>
            <person name="Qu G."/>
            <person name="Chen S."/>
        </authorList>
    </citation>
    <scope>NUCLEOTIDE SEQUENCE</scope>
    <source>
        <strain evidence="9">SC-2020</strain>
    </source>
</reference>
<proteinExistence type="predicted"/>
<comment type="caution">
    <text evidence="9">The sequence shown here is derived from an EMBL/GenBank/DDBJ whole genome shotgun (WGS) entry which is preliminary data.</text>
</comment>
<evidence type="ECO:0000313" key="10">
    <source>
        <dbReference type="Proteomes" id="UP001164929"/>
    </source>
</evidence>
<name>A0AAD6LKE7_9ROSI</name>
<keyword evidence="10" id="KW-1185">Reference proteome</keyword>
<dbReference type="Gene3D" id="3.80.10.10">
    <property type="entry name" value="Ribonuclease Inhibitor"/>
    <property type="match status" value="1"/>
</dbReference>
<evidence type="ECO:0000256" key="3">
    <source>
        <dbReference type="ARBA" id="ARBA00022614"/>
    </source>
</evidence>
<protein>
    <submittedName>
        <fullName evidence="9">Uncharacterized protein</fullName>
    </submittedName>
</protein>
<keyword evidence="5" id="KW-0732">Signal</keyword>
<dbReference type="Pfam" id="PF00560">
    <property type="entry name" value="LRR_1"/>
    <property type="match status" value="1"/>
</dbReference>
<keyword evidence="8" id="KW-0472">Membrane</keyword>
<sequence length="196" mass="21212">MGADLPFWFSSRQPADKTRTPVGQVIKTSEDFIPPPVISRREAKPLQLEIQNVFPNYTRSCSSILQAIDRRLHNSLYRQLELIGCKPMFMAWKLCAEKKSFSGLIPGSLGNLSSLQGALDLSHNLFNGPIPASLGNLPKLVYINLTCNNLSGAIPQNGALMNVGPAAFIGNPLLCGPPLKTRCPSAASIQISSLNP</sequence>
<evidence type="ECO:0000256" key="4">
    <source>
        <dbReference type="ARBA" id="ARBA00022692"/>
    </source>
</evidence>
<evidence type="ECO:0000256" key="6">
    <source>
        <dbReference type="ARBA" id="ARBA00022737"/>
    </source>
</evidence>
<keyword evidence="4" id="KW-0812">Transmembrane</keyword>
<dbReference type="InterPro" id="IPR001611">
    <property type="entry name" value="Leu-rich_rpt"/>
</dbReference>
<keyword evidence="3" id="KW-0433">Leucine-rich repeat</keyword>
<comment type="subcellular location">
    <subcellularLocation>
        <location evidence="1">Membrane</location>
        <topology evidence="1">Single-pass membrane protein</topology>
    </subcellularLocation>
</comment>
<dbReference type="Proteomes" id="UP001164929">
    <property type="component" value="Chromosome 17"/>
</dbReference>
<dbReference type="PANTHER" id="PTHR48065:SF75">
    <property type="entry name" value="LEUCINE-RICH REPEAT-CONTAINING N-TERMINAL PLANT-TYPE DOMAIN-CONTAINING PROTEIN"/>
    <property type="match status" value="1"/>
</dbReference>
<evidence type="ECO:0000256" key="5">
    <source>
        <dbReference type="ARBA" id="ARBA00022729"/>
    </source>
</evidence>
<evidence type="ECO:0000256" key="2">
    <source>
        <dbReference type="ARBA" id="ARBA00022553"/>
    </source>
</evidence>
<evidence type="ECO:0000313" key="9">
    <source>
        <dbReference type="EMBL" id="KAJ6960966.1"/>
    </source>
</evidence>
<dbReference type="FunFam" id="3.80.10.10:FF:000722">
    <property type="entry name" value="Leucine-rich repeat receptor-like protein kinase"/>
    <property type="match status" value="1"/>
</dbReference>
<dbReference type="PANTHER" id="PTHR48065">
    <property type="entry name" value="OS10G0469600 PROTEIN"/>
    <property type="match status" value="1"/>
</dbReference>
<keyword evidence="2" id="KW-0597">Phosphoprotein</keyword>
<evidence type="ECO:0000256" key="8">
    <source>
        <dbReference type="ARBA" id="ARBA00023136"/>
    </source>
</evidence>
<organism evidence="9 10">
    <name type="scientific">Populus alba x Populus x berolinensis</name>
    <dbReference type="NCBI Taxonomy" id="444605"/>
    <lineage>
        <taxon>Eukaryota</taxon>
        <taxon>Viridiplantae</taxon>
        <taxon>Streptophyta</taxon>
        <taxon>Embryophyta</taxon>
        <taxon>Tracheophyta</taxon>
        <taxon>Spermatophyta</taxon>
        <taxon>Magnoliopsida</taxon>
        <taxon>eudicotyledons</taxon>
        <taxon>Gunneridae</taxon>
        <taxon>Pentapetalae</taxon>
        <taxon>rosids</taxon>
        <taxon>fabids</taxon>
        <taxon>Malpighiales</taxon>
        <taxon>Salicaceae</taxon>
        <taxon>Saliceae</taxon>
        <taxon>Populus</taxon>
    </lineage>
</organism>
<gene>
    <name evidence="9" type="ORF">NC653_038847</name>
</gene>
<dbReference type="GO" id="GO:0016020">
    <property type="term" value="C:membrane"/>
    <property type="evidence" value="ECO:0007669"/>
    <property type="project" value="UniProtKB-SubCell"/>
</dbReference>